<proteinExistence type="predicted"/>
<reference evidence="2" key="1">
    <citation type="submission" date="2022-12" db="EMBL/GenBank/DDBJ databases">
        <title>Genome assemblies of Blomia tropicalis.</title>
        <authorList>
            <person name="Cui Y."/>
        </authorList>
    </citation>
    <scope>NUCLEOTIDE SEQUENCE</scope>
    <source>
        <tissue evidence="2">Adult mites</tissue>
    </source>
</reference>
<evidence type="ECO:0000313" key="3">
    <source>
        <dbReference type="Proteomes" id="UP001142055"/>
    </source>
</evidence>
<comment type="caution">
    <text evidence="2">The sequence shown here is derived from an EMBL/GenBank/DDBJ whole genome shotgun (WGS) entry which is preliminary data.</text>
</comment>
<sequence>MSSSEGNDKTAKQLIETFKSQKTGLRSRITRVYNAFKAGGQDPKDLYEDMVVTKHHVEKYEMDFVKYTFPEELDLNLLIGKWQDKMVAILEPVANQKVVPKDHKTTVRIDPKVVSLISDFEGNVVHFPSFWEQFEALVGGTEIDPATKMVFLKSKLKGEALKCITVYQMHQYEEAVATLKERFENEAVVKLAVLADLRKTPSAEKGSSIEEILDWLKKEVQAAGEHALQRQYCADTVPGGSDELAETEKPVERVRREDDATKSKRGRKTGTSSKEAKHPGVCFVVKIPKVTNVPRT</sequence>
<dbReference type="Pfam" id="PF03564">
    <property type="entry name" value="DUF1759"/>
    <property type="match status" value="1"/>
</dbReference>
<name>A0A9Q0LZF3_BLOTA</name>
<dbReference type="AlphaFoldDB" id="A0A9Q0LZF3"/>
<dbReference type="InterPro" id="IPR005312">
    <property type="entry name" value="DUF1759"/>
</dbReference>
<organism evidence="2 3">
    <name type="scientific">Blomia tropicalis</name>
    <name type="common">Mite</name>
    <dbReference type="NCBI Taxonomy" id="40697"/>
    <lineage>
        <taxon>Eukaryota</taxon>
        <taxon>Metazoa</taxon>
        <taxon>Ecdysozoa</taxon>
        <taxon>Arthropoda</taxon>
        <taxon>Chelicerata</taxon>
        <taxon>Arachnida</taxon>
        <taxon>Acari</taxon>
        <taxon>Acariformes</taxon>
        <taxon>Sarcoptiformes</taxon>
        <taxon>Astigmata</taxon>
        <taxon>Glycyphagoidea</taxon>
        <taxon>Echimyopodidae</taxon>
        <taxon>Blomia</taxon>
    </lineage>
</organism>
<evidence type="ECO:0000313" key="2">
    <source>
        <dbReference type="EMBL" id="KAJ6216061.1"/>
    </source>
</evidence>
<evidence type="ECO:0000256" key="1">
    <source>
        <dbReference type="SAM" id="MobiDB-lite"/>
    </source>
</evidence>
<accession>A0A9Q0LZF3</accession>
<gene>
    <name evidence="2" type="ORF">RDWZM_010561</name>
</gene>
<dbReference type="Proteomes" id="UP001142055">
    <property type="component" value="Chromosome 4"/>
</dbReference>
<keyword evidence="3" id="KW-1185">Reference proteome</keyword>
<protein>
    <submittedName>
        <fullName evidence="2">Uncharacterized protein</fullName>
    </submittedName>
</protein>
<feature type="region of interest" description="Disordered" evidence="1">
    <location>
        <begin position="239"/>
        <end position="277"/>
    </location>
</feature>
<dbReference type="EMBL" id="JAPWDV010000004">
    <property type="protein sequence ID" value="KAJ6216061.1"/>
    <property type="molecule type" value="Genomic_DNA"/>
</dbReference>
<feature type="compositionally biased region" description="Basic and acidic residues" evidence="1">
    <location>
        <begin position="246"/>
        <end position="262"/>
    </location>
</feature>